<dbReference type="RefSeq" id="WP_282908097.1">
    <property type="nucleotide sequence ID" value="NZ_JAGRPV010000001.1"/>
</dbReference>
<accession>A0ABT6TFS0</accession>
<dbReference type="InterPro" id="IPR032466">
    <property type="entry name" value="Metal_Hydrolase"/>
</dbReference>
<evidence type="ECO:0000313" key="1">
    <source>
        <dbReference type="EMBL" id="MDI4645145.1"/>
    </source>
</evidence>
<keyword evidence="2" id="KW-1185">Reference proteome</keyword>
<evidence type="ECO:0000313" key="2">
    <source>
        <dbReference type="Proteomes" id="UP001161691"/>
    </source>
</evidence>
<proteinExistence type="predicted"/>
<protein>
    <recommendedName>
        <fullName evidence="3">Amidohydrolase</fullName>
    </recommendedName>
</protein>
<evidence type="ECO:0008006" key="3">
    <source>
        <dbReference type="Google" id="ProtNLM"/>
    </source>
</evidence>
<dbReference type="EMBL" id="JAGRPV010000001">
    <property type="protein sequence ID" value="MDI4645145.1"/>
    <property type="molecule type" value="Genomic_DNA"/>
</dbReference>
<sequence>MIIDAHAHLGWDYVFDEDFTLQEQLDKHAKFGIEATILQPASCHDIEAVKEQHDRCSNLSGTKSALEGCRI</sequence>
<name>A0ABT6TFS0_9BACL</name>
<organism evidence="1 2">
    <name type="scientific">Cohnella hashimotonis</name>
    <dbReference type="NCBI Taxonomy" id="2826895"/>
    <lineage>
        <taxon>Bacteria</taxon>
        <taxon>Bacillati</taxon>
        <taxon>Bacillota</taxon>
        <taxon>Bacilli</taxon>
        <taxon>Bacillales</taxon>
        <taxon>Paenibacillaceae</taxon>
        <taxon>Cohnella</taxon>
    </lineage>
</organism>
<gene>
    <name evidence="1" type="ORF">KB449_09250</name>
</gene>
<comment type="caution">
    <text evidence="1">The sequence shown here is derived from an EMBL/GenBank/DDBJ whole genome shotgun (WGS) entry which is preliminary data.</text>
</comment>
<dbReference type="SUPFAM" id="SSF51556">
    <property type="entry name" value="Metallo-dependent hydrolases"/>
    <property type="match status" value="1"/>
</dbReference>
<dbReference type="Proteomes" id="UP001161691">
    <property type="component" value="Unassembled WGS sequence"/>
</dbReference>
<reference evidence="1" key="1">
    <citation type="submission" date="2023-04" db="EMBL/GenBank/DDBJ databases">
        <title>Comparative genomic analysis of Cohnella hashimotonis sp. nov., isolated from the International Space Station.</title>
        <authorList>
            <person name="Venkateswaran K."/>
            <person name="Simpson A."/>
        </authorList>
    </citation>
    <scope>NUCLEOTIDE SEQUENCE</scope>
    <source>
        <strain evidence="1">F6_2S_P_1</strain>
    </source>
</reference>